<dbReference type="InterPro" id="IPR016202">
    <property type="entry name" value="DNase_I"/>
</dbReference>
<protein>
    <submittedName>
        <fullName evidence="7">Endonuclease/Exonuclease/phosphatase family protein</fullName>
    </submittedName>
</protein>
<dbReference type="GO" id="GO:0004527">
    <property type="term" value="F:exonuclease activity"/>
    <property type="evidence" value="ECO:0007669"/>
    <property type="project" value="UniProtKB-KW"/>
</dbReference>
<accession>A0A5C5ZWE6</accession>
<feature type="region of interest" description="Disordered" evidence="4">
    <location>
        <begin position="71"/>
        <end position="98"/>
    </location>
</feature>
<reference evidence="7 8" key="1">
    <citation type="submission" date="2019-02" db="EMBL/GenBank/DDBJ databases">
        <title>Deep-cultivation of Planctomycetes and their phenomic and genomic characterization uncovers novel biology.</title>
        <authorList>
            <person name="Wiegand S."/>
            <person name="Jogler M."/>
            <person name="Boedeker C."/>
            <person name="Pinto D."/>
            <person name="Vollmers J."/>
            <person name="Rivas-Marin E."/>
            <person name="Kohn T."/>
            <person name="Peeters S.H."/>
            <person name="Heuer A."/>
            <person name="Rast P."/>
            <person name="Oberbeckmann S."/>
            <person name="Bunk B."/>
            <person name="Jeske O."/>
            <person name="Meyerdierks A."/>
            <person name="Storesund J.E."/>
            <person name="Kallscheuer N."/>
            <person name="Luecker S."/>
            <person name="Lage O.M."/>
            <person name="Pohl T."/>
            <person name="Merkel B.J."/>
            <person name="Hornburger P."/>
            <person name="Mueller R.-W."/>
            <person name="Bruemmer F."/>
            <person name="Labrenz M."/>
            <person name="Spormann A.M."/>
            <person name="Op Den Camp H."/>
            <person name="Overmann J."/>
            <person name="Amann R."/>
            <person name="Jetten M.S.M."/>
            <person name="Mascher T."/>
            <person name="Medema M.H."/>
            <person name="Devos D.P."/>
            <person name="Kaster A.-K."/>
            <person name="Ovreas L."/>
            <person name="Rohde M."/>
            <person name="Galperin M.Y."/>
            <person name="Jogler C."/>
        </authorList>
    </citation>
    <scope>NUCLEOTIDE SEQUENCE [LARGE SCALE GENOMIC DNA]</scope>
    <source>
        <strain evidence="7 8">Pla100</strain>
    </source>
</reference>
<dbReference type="EMBL" id="SJPM01000013">
    <property type="protein sequence ID" value="TWT91914.1"/>
    <property type="molecule type" value="Genomic_DNA"/>
</dbReference>
<evidence type="ECO:0000256" key="3">
    <source>
        <dbReference type="ARBA" id="ARBA00022801"/>
    </source>
</evidence>
<comment type="caution">
    <text evidence="7">The sequence shown here is derived from an EMBL/GenBank/DDBJ whole genome shotgun (WGS) entry which is preliminary data.</text>
</comment>
<evidence type="ECO:0000256" key="5">
    <source>
        <dbReference type="SAM" id="Phobius"/>
    </source>
</evidence>
<feature type="compositionally biased region" description="Polar residues" evidence="4">
    <location>
        <begin position="73"/>
        <end position="88"/>
    </location>
</feature>
<sequence length="403" mass="44233">MVQWLWSLIQGKKRSTRGRQSAVGSLVRWFTPGLTVTGVFASIIAVLTGQVNLPRLDSFRGSEPPVYDDPISASVSSSTQTWHPTEYSSARAPNPSIPSQPGAVGTFPKTTDTPSGVSPVSLNLPGGSFSWKSPTTIRIATFNIQMFGEKKSSDPAIMAQLAAIFAQFDVVAVQEIRGDPEVPIGRLMQAIAKLGGRYQAIHGPPLGRSSQTECYGFVWDQTRVSLVPDSNYVVDDPVDRMHREPMIASFQTTFSPADARQPFRFTLMNVHTDPDEVSGITGENELNVLDDVFQSVRNFEYEICGEDDFIMLGDLNVDVGGLKQLGEIPGVVSLVGDVPTNTRKTKTYDHLLLDSRVTTEYVRRSGVMDLESFLGIDMEAATKVSDHLPVWAEFSVHESPRTY</sequence>
<dbReference type="SMART" id="SM00476">
    <property type="entry name" value="DNaseIc"/>
    <property type="match status" value="1"/>
</dbReference>
<feature type="domain" description="Endonuclease/exonuclease/phosphatase" evidence="6">
    <location>
        <begin position="140"/>
        <end position="317"/>
    </location>
</feature>
<dbReference type="Gene3D" id="3.60.10.10">
    <property type="entry name" value="Endonuclease/exonuclease/phosphatase"/>
    <property type="match status" value="1"/>
</dbReference>
<dbReference type="GO" id="GO:0006308">
    <property type="term" value="P:DNA catabolic process"/>
    <property type="evidence" value="ECO:0007669"/>
    <property type="project" value="InterPro"/>
</dbReference>
<keyword evidence="7" id="KW-0255">Endonuclease</keyword>
<dbReference type="GO" id="GO:0004536">
    <property type="term" value="F:DNA nuclease activity"/>
    <property type="evidence" value="ECO:0007669"/>
    <property type="project" value="InterPro"/>
</dbReference>
<keyword evidence="5" id="KW-1133">Transmembrane helix</keyword>
<proteinExistence type="inferred from homology"/>
<keyword evidence="5" id="KW-0472">Membrane</keyword>
<name>A0A5C5ZWE6_9BACT</name>
<dbReference type="PANTHER" id="PTHR11371">
    <property type="entry name" value="DEOXYRIBONUCLEASE"/>
    <property type="match status" value="1"/>
</dbReference>
<evidence type="ECO:0000256" key="1">
    <source>
        <dbReference type="ARBA" id="ARBA00007359"/>
    </source>
</evidence>
<dbReference type="SUPFAM" id="SSF56219">
    <property type="entry name" value="DNase I-like"/>
    <property type="match status" value="1"/>
</dbReference>
<keyword evidence="7" id="KW-0269">Exonuclease</keyword>
<keyword evidence="2" id="KW-0540">Nuclease</keyword>
<dbReference type="PANTHER" id="PTHR11371:SF31">
    <property type="entry name" value="EXTRACELLULAR NUCLEASE"/>
    <property type="match status" value="1"/>
</dbReference>
<keyword evidence="5" id="KW-0812">Transmembrane</keyword>
<keyword evidence="8" id="KW-1185">Reference proteome</keyword>
<dbReference type="InterPro" id="IPR005135">
    <property type="entry name" value="Endo/exonuclease/phosphatase"/>
</dbReference>
<feature type="transmembrane region" description="Helical" evidence="5">
    <location>
        <begin position="21"/>
        <end position="47"/>
    </location>
</feature>
<evidence type="ECO:0000313" key="7">
    <source>
        <dbReference type="EMBL" id="TWT91914.1"/>
    </source>
</evidence>
<comment type="similarity">
    <text evidence="1">Belongs to the DNase I family.</text>
</comment>
<dbReference type="GO" id="GO:0004519">
    <property type="term" value="F:endonuclease activity"/>
    <property type="evidence" value="ECO:0007669"/>
    <property type="project" value="UniProtKB-KW"/>
</dbReference>
<gene>
    <name evidence="7" type="ORF">Pla100_49540</name>
</gene>
<dbReference type="PRINTS" id="PR00130">
    <property type="entry name" value="DNASEI"/>
</dbReference>
<evidence type="ECO:0000259" key="6">
    <source>
        <dbReference type="Pfam" id="PF03372"/>
    </source>
</evidence>
<dbReference type="Pfam" id="PF03372">
    <property type="entry name" value="Exo_endo_phos"/>
    <property type="match status" value="1"/>
</dbReference>
<dbReference type="Proteomes" id="UP000316213">
    <property type="component" value="Unassembled WGS sequence"/>
</dbReference>
<dbReference type="AlphaFoldDB" id="A0A5C5ZWE6"/>
<organism evidence="7 8">
    <name type="scientific">Neorhodopirellula pilleata</name>
    <dbReference type="NCBI Taxonomy" id="2714738"/>
    <lineage>
        <taxon>Bacteria</taxon>
        <taxon>Pseudomonadati</taxon>
        <taxon>Planctomycetota</taxon>
        <taxon>Planctomycetia</taxon>
        <taxon>Pirellulales</taxon>
        <taxon>Pirellulaceae</taxon>
        <taxon>Neorhodopirellula</taxon>
    </lineage>
</organism>
<dbReference type="InterPro" id="IPR036691">
    <property type="entry name" value="Endo/exonu/phosph_ase_sf"/>
</dbReference>
<evidence type="ECO:0000256" key="2">
    <source>
        <dbReference type="ARBA" id="ARBA00022722"/>
    </source>
</evidence>
<keyword evidence="3" id="KW-0378">Hydrolase</keyword>
<evidence type="ECO:0000256" key="4">
    <source>
        <dbReference type="SAM" id="MobiDB-lite"/>
    </source>
</evidence>
<evidence type="ECO:0000313" key="8">
    <source>
        <dbReference type="Proteomes" id="UP000316213"/>
    </source>
</evidence>